<accession>A0A8J2S7X1</accession>
<feature type="compositionally biased region" description="Polar residues" evidence="1">
    <location>
        <begin position="604"/>
        <end position="625"/>
    </location>
</feature>
<dbReference type="AlphaFoldDB" id="A0A8J2S7X1"/>
<dbReference type="Proteomes" id="UP000789390">
    <property type="component" value="Unassembled WGS sequence"/>
</dbReference>
<evidence type="ECO:0000313" key="3">
    <source>
        <dbReference type="Proteomes" id="UP000789390"/>
    </source>
</evidence>
<dbReference type="EMBL" id="CAKKLH010000325">
    <property type="protein sequence ID" value="CAH0112367.1"/>
    <property type="molecule type" value="Genomic_DNA"/>
</dbReference>
<evidence type="ECO:0000313" key="2">
    <source>
        <dbReference type="EMBL" id="CAH0112367.1"/>
    </source>
</evidence>
<reference evidence="2" key="1">
    <citation type="submission" date="2021-11" db="EMBL/GenBank/DDBJ databases">
        <authorList>
            <person name="Schell T."/>
        </authorList>
    </citation>
    <scope>NUCLEOTIDE SEQUENCE</scope>
    <source>
        <strain evidence="2">M5</strain>
    </source>
</reference>
<feature type="compositionally biased region" description="Low complexity" evidence="1">
    <location>
        <begin position="652"/>
        <end position="666"/>
    </location>
</feature>
<feature type="region of interest" description="Disordered" evidence="1">
    <location>
        <begin position="587"/>
        <end position="718"/>
    </location>
</feature>
<comment type="caution">
    <text evidence="2">The sequence shown here is derived from an EMBL/GenBank/DDBJ whole genome shotgun (WGS) entry which is preliminary data.</text>
</comment>
<evidence type="ECO:0008006" key="4">
    <source>
        <dbReference type="Google" id="ProtNLM"/>
    </source>
</evidence>
<organism evidence="2 3">
    <name type="scientific">Daphnia galeata</name>
    <dbReference type="NCBI Taxonomy" id="27404"/>
    <lineage>
        <taxon>Eukaryota</taxon>
        <taxon>Metazoa</taxon>
        <taxon>Ecdysozoa</taxon>
        <taxon>Arthropoda</taxon>
        <taxon>Crustacea</taxon>
        <taxon>Branchiopoda</taxon>
        <taxon>Diplostraca</taxon>
        <taxon>Cladocera</taxon>
        <taxon>Anomopoda</taxon>
        <taxon>Daphniidae</taxon>
        <taxon>Daphnia</taxon>
    </lineage>
</organism>
<protein>
    <recommendedName>
        <fullName evidence="4">Slowpoke-binding protein</fullName>
    </recommendedName>
</protein>
<feature type="compositionally biased region" description="Acidic residues" evidence="1">
    <location>
        <begin position="642"/>
        <end position="651"/>
    </location>
</feature>
<name>A0A8J2S7X1_9CRUS</name>
<feature type="compositionally biased region" description="Polar residues" evidence="1">
    <location>
        <begin position="697"/>
        <end position="718"/>
    </location>
</feature>
<dbReference type="SUPFAM" id="SSF56112">
    <property type="entry name" value="Protein kinase-like (PK-like)"/>
    <property type="match status" value="1"/>
</dbReference>
<keyword evidence="3" id="KW-1185">Reference proteome</keyword>
<feature type="compositionally biased region" description="Basic and acidic residues" evidence="1">
    <location>
        <begin position="675"/>
        <end position="696"/>
    </location>
</feature>
<gene>
    <name evidence="2" type="ORF">DGAL_LOCUS16082</name>
</gene>
<feature type="compositionally biased region" description="Basic and acidic residues" evidence="1">
    <location>
        <begin position="631"/>
        <end position="641"/>
    </location>
</feature>
<dbReference type="InterPro" id="IPR011009">
    <property type="entry name" value="Kinase-like_dom_sf"/>
</dbReference>
<proteinExistence type="predicted"/>
<feature type="compositionally biased region" description="Basic and acidic residues" evidence="1">
    <location>
        <begin position="593"/>
        <end position="602"/>
    </location>
</feature>
<dbReference type="Gene3D" id="1.10.510.10">
    <property type="entry name" value="Transferase(Phosphotransferase) domain 1"/>
    <property type="match status" value="1"/>
</dbReference>
<evidence type="ECO:0000256" key="1">
    <source>
        <dbReference type="SAM" id="MobiDB-lite"/>
    </source>
</evidence>
<dbReference type="OrthoDB" id="10045021at2759"/>
<sequence>MFNMYRRRFYNAKASAMNGGSSEELGHDRFNYMNPNVNYDKWPRRLRPKKNSLKVELEAPESPHMLEPDGSSRESSTFAEVHQRHCNGSLREHQRLLNLRSSRHKCSPRCRVKSPKSSTQNLSTEALVKVFACLGVQESGPAGCNGSSAAASTSSGCVIERDKLKGCQLKRPKRLSVFSASLSSIRYSSRTKDCSSNGSTGVGSVLDGEEMVGCMGGSSGSGAMSGGAECIELLEMERRMPRAARGSDIRELATNICRQYIRSSSRYHLLDHLKDIGSRIDKQWFMIRDSSLKTERLLTIVPLSGSPAYGCEVTTTDADATRNALIDLFTALQHPYIYPVLDVDFVYGAVASSNSPFGEEAKPVLVTVFPFNTKGSLKDLIYRSRWQDDWGQKYCQRSEGLPLLQVQRLGRQILEALLFLQERGFPPFGHLHSGNVIIQNGVARLTGFENTLLGFSSRIHPLVKGILPGTPAVVDTICFGHVLFEMCSGYELYASKPTARHLEDLHSYPQVIEVLDYIFNNPSEEYPTIASLAILEFFRNIDLREMRCSTVILSSLTHLIEPIQALIYYNAKLTSAALSLLDQVQQKRRRKEKPISKQEKRHQYPQSPSSKLDSICSTAEISSSRRQTKVHSVEKENPPKEEPDEENEDDLTNLPQQQKTQPLLPNRQSQNEQIEQQKERTKTNTRGDLHRSESIKSDLTLNLGNNSHSGQTIRNRSAITTSRTTPSLSMISSLMSLEAFRANKEKRQQSGATFSANVHAQKHFYCSDDSFQTPLESPCAEPENYFNGESADHPLLVLTSPDKEALSIED</sequence>